<accession>A0ACD6AJ93</accession>
<dbReference type="EnsemblPlants" id="AVESA.00010b.r2.UnG1428090.1">
    <property type="protein sequence ID" value="AVESA.00010b.r2.UnG1428090.1.CDS"/>
    <property type="gene ID" value="AVESA.00010b.r2.UnG1428090"/>
</dbReference>
<proteinExistence type="predicted"/>
<dbReference type="Proteomes" id="UP001732700">
    <property type="component" value="Unassembled WGS sequence"/>
</dbReference>
<evidence type="ECO:0000313" key="1">
    <source>
        <dbReference type="EnsemblPlants" id="AVESA.00010b.r2.UnG1428090.1.CDS"/>
    </source>
</evidence>
<evidence type="ECO:0000313" key="2">
    <source>
        <dbReference type="Proteomes" id="UP001732700"/>
    </source>
</evidence>
<reference evidence="1" key="1">
    <citation type="submission" date="2025-09" db="UniProtKB">
        <authorList>
            <consortium name="EnsemblPlants"/>
        </authorList>
    </citation>
    <scope>IDENTIFICATION</scope>
</reference>
<name>A0ACD6AJ93_AVESA</name>
<keyword evidence="2" id="KW-1185">Reference proteome</keyword>
<protein>
    <submittedName>
        <fullName evidence="1">Uncharacterized protein</fullName>
    </submittedName>
</protein>
<organism evidence="1 2">
    <name type="scientific">Avena sativa</name>
    <name type="common">Oat</name>
    <dbReference type="NCBI Taxonomy" id="4498"/>
    <lineage>
        <taxon>Eukaryota</taxon>
        <taxon>Viridiplantae</taxon>
        <taxon>Streptophyta</taxon>
        <taxon>Embryophyta</taxon>
        <taxon>Tracheophyta</taxon>
        <taxon>Spermatophyta</taxon>
        <taxon>Magnoliopsida</taxon>
        <taxon>Liliopsida</taxon>
        <taxon>Poales</taxon>
        <taxon>Poaceae</taxon>
        <taxon>BOP clade</taxon>
        <taxon>Pooideae</taxon>
        <taxon>Poodae</taxon>
        <taxon>Poeae</taxon>
        <taxon>Poeae Chloroplast Group 1 (Aveneae type)</taxon>
        <taxon>Aveninae</taxon>
        <taxon>Avena</taxon>
    </lineage>
</organism>
<sequence>MDILCDAMFSQGERERLISIMSAIWDSRNRWTYEDTGYDPSKTLESIAETLGYLEMKVSKVGASRPPCTWHGPGPDVIKLNCDGAVREEQGIAGGGGVARDAGGFRAAWCHVYHSISDPLSVEALAFRDAVAFAKQHGFVRVICESDCAELVNLWRGRKTQRSALAPMFSEIDEMSSSFELFEFSFVGRNANKVAHECARYACTHVESRSWDEPPDFLDNSLRTDCNPDQSSRFDERLLAKKIVKPSSMGLIPKVMRGGRRKQYLVNPVDQRHNQNTRQSIAARQK</sequence>